<dbReference type="Proteomes" id="UP000001593">
    <property type="component" value="Unassembled WGS sequence"/>
</dbReference>
<dbReference type="HOGENOM" id="CLU_472757_0_0_1"/>
<feature type="region of interest" description="Disordered" evidence="1">
    <location>
        <begin position="1"/>
        <end position="257"/>
    </location>
</feature>
<accession>A7S2Y4</accession>
<evidence type="ECO:0000313" key="3">
    <source>
        <dbReference type="Proteomes" id="UP000001593"/>
    </source>
</evidence>
<feature type="compositionally biased region" description="Polar residues" evidence="1">
    <location>
        <begin position="1"/>
        <end position="11"/>
    </location>
</feature>
<keyword evidence="3" id="KW-1185">Reference proteome</keyword>
<feature type="compositionally biased region" description="Polar residues" evidence="1">
    <location>
        <begin position="105"/>
        <end position="127"/>
    </location>
</feature>
<proteinExistence type="predicted"/>
<organism evidence="2 3">
    <name type="scientific">Nematostella vectensis</name>
    <name type="common">Starlet sea anemone</name>
    <dbReference type="NCBI Taxonomy" id="45351"/>
    <lineage>
        <taxon>Eukaryota</taxon>
        <taxon>Metazoa</taxon>
        <taxon>Cnidaria</taxon>
        <taxon>Anthozoa</taxon>
        <taxon>Hexacorallia</taxon>
        <taxon>Actiniaria</taxon>
        <taxon>Edwardsiidae</taxon>
        <taxon>Nematostella</taxon>
    </lineage>
</organism>
<feature type="region of interest" description="Disordered" evidence="1">
    <location>
        <begin position="310"/>
        <end position="363"/>
    </location>
</feature>
<dbReference type="InParanoid" id="A7S2Y4"/>
<evidence type="ECO:0000313" key="2">
    <source>
        <dbReference type="EMBL" id="EDO41860.1"/>
    </source>
</evidence>
<evidence type="ECO:0000256" key="1">
    <source>
        <dbReference type="SAM" id="MobiDB-lite"/>
    </source>
</evidence>
<gene>
    <name evidence="2" type="ORF">NEMVEDRAFT_v1g242476</name>
</gene>
<dbReference type="AlphaFoldDB" id="A7S2Y4"/>
<sequence length="577" mass="63547">MFTKSPNNNTWVDRGSPKQALLKKKARSTILSVLSKRQTQERNFIGKNQTERQSWSSDSTLSDPDTPKPSPTKVNERSSPTYERSPRTPNEAIPVKPGYHYSRPSELSQKSPRQYSERSTSQSSGTPEFSRIGRSPIVSPVSREFSPKPTRTVFEFQPQITRQPSFEERKPLHSPVSPTSSFSEASPNTPPKTAPKPARSSPKPAAEFRSPLESGSNFVIKPAPGEPPPKPDKPYSVVIQSTARYPPPKPRRSSADVTPYTVTVNSVRVFEATPKMVEADPKLYSKWERYPSRDLPVMSPSFKEQFDWEISRKGKSQEPSSPRALGLTGIPVSDGDTTPRGIPLPARRISVSSDNEPEEPPKLISDSVQVSIPFGIRDVPKSSRDEGSWASRVSVCVPFQVFQGEAVKVSPEAQEALDNAQYSQLKAIAESEDRAAHNPMRVSTTFPRNVQQIISPTEQSVIETAKGQWGPVRELARGQRFAELNAPTVPSAGVQAMNIPSDAIDGPHLVSVGGQQMAQEVHIPMRVNEQMVQGMPDASRDVQDGAAIGKHGKYSVSERARKGRADFNFPHCVGVNT</sequence>
<feature type="compositionally biased region" description="Low complexity" evidence="1">
    <location>
        <begin position="54"/>
        <end position="64"/>
    </location>
</feature>
<name>A7S2Y4_NEMVE</name>
<reference evidence="2 3" key="1">
    <citation type="journal article" date="2007" name="Science">
        <title>Sea anemone genome reveals ancestral eumetazoan gene repertoire and genomic organization.</title>
        <authorList>
            <person name="Putnam N.H."/>
            <person name="Srivastava M."/>
            <person name="Hellsten U."/>
            <person name="Dirks B."/>
            <person name="Chapman J."/>
            <person name="Salamov A."/>
            <person name="Terry A."/>
            <person name="Shapiro H."/>
            <person name="Lindquist E."/>
            <person name="Kapitonov V.V."/>
            <person name="Jurka J."/>
            <person name="Genikhovich G."/>
            <person name="Grigoriev I.V."/>
            <person name="Lucas S.M."/>
            <person name="Steele R.E."/>
            <person name="Finnerty J.R."/>
            <person name="Technau U."/>
            <person name="Martindale M.Q."/>
            <person name="Rokhsar D.S."/>
        </authorList>
    </citation>
    <scope>NUCLEOTIDE SEQUENCE [LARGE SCALE GENOMIC DNA]</scope>
    <source>
        <strain evidence="3">CH2 X CH6</strain>
    </source>
</reference>
<protein>
    <submittedName>
        <fullName evidence="2">Uncharacterized protein</fullName>
    </submittedName>
</protein>
<feature type="compositionally biased region" description="Low complexity" evidence="1">
    <location>
        <begin position="195"/>
        <end position="205"/>
    </location>
</feature>
<dbReference type="EMBL" id="DS469571">
    <property type="protein sequence ID" value="EDO41860.1"/>
    <property type="molecule type" value="Genomic_DNA"/>
</dbReference>